<sequence length="229" mass="27090">MVCAGSKINICRKCHSTTHNTVMFSVQQQNFQPPKKSNSSRNTPVRALITKQLCLIDFTASKKQRCPKEQNFEPEEELKFGNKLVMWSPCMIPFTKRVFRSDDDEIMSEKKNLHISTENVIKLEFKQPIQWHQYIISDTDHFLPEQCYDISSTIDFQKWSSKPKPSLKQQRKRRFKRPPQLEINHEETNSTLHQFIRIYLRDVRNNTIPVYKIATTEPRFSEPESQNDI</sequence>
<feature type="region of interest" description="Disordered" evidence="1">
    <location>
        <begin position="160"/>
        <end position="183"/>
    </location>
</feature>
<comment type="caution">
    <text evidence="2">The sequence shown here is derived from an EMBL/GenBank/DDBJ whole genome shotgun (WGS) entry which is preliminary data.</text>
</comment>
<gene>
    <name evidence="2" type="ORF">MGAL_10B051137</name>
</gene>
<dbReference type="EMBL" id="UYJE01003541">
    <property type="protein sequence ID" value="VDI20115.1"/>
    <property type="molecule type" value="Genomic_DNA"/>
</dbReference>
<name>A0A8B6DJS8_MYTGA</name>
<protein>
    <submittedName>
        <fullName evidence="2">Uncharacterized protein</fullName>
    </submittedName>
</protein>
<evidence type="ECO:0000256" key="1">
    <source>
        <dbReference type="SAM" id="MobiDB-lite"/>
    </source>
</evidence>
<evidence type="ECO:0000313" key="2">
    <source>
        <dbReference type="EMBL" id="VDI20115.1"/>
    </source>
</evidence>
<evidence type="ECO:0000313" key="3">
    <source>
        <dbReference type="Proteomes" id="UP000596742"/>
    </source>
</evidence>
<organism evidence="2 3">
    <name type="scientific">Mytilus galloprovincialis</name>
    <name type="common">Mediterranean mussel</name>
    <dbReference type="NCBI Taxonomy" id="29158"/>
    <lineage>
        <taxon>Eukaryota</taxon>
        <taxon>Metazoa</taxon>
        <taxon>Spiralia</taxon>
        <taxon>Lophotrochozoa</taxon>
        <taxon>Mollusca</taxon>
        <taxon>Bivalvia</taxon>
        <taxon>Autobranchia</taxon>
        <taxon>Pteriomorphia</taxon>
        <taxon>Mytilida</taxon>
        <taxon>Mytiloidea</taxon>
        <taxon>Mytilidae</taxon>
        <taxon>Mytilinae</taxon>
        <taxon>Mytilus</taxon>
    </lineage>
</organism>
<accession>A0A8B6DJS8</accession>
<proteinExistence type="predicted"/>
<dbReference type="Proteomes" id="UP000596742">
    <property type="component" value="Unassembled WGS sequence"/>
</dbReference>
<keyword evidence="3" id="KW-1185">Reference proteome</keyword>
<dbReference type="AlphaFoldDB" id="A0A8B6DJS8"/>
<reference evidence="2" key="1">
    <citation type="submission" date="2018-11" db="EMBL/GenBank/DDBJ databases">
        <authorList>
            <person name="Alioto T."/>
            <person name="Alioto T."/>
        </authorList>
    </citation>
    <scope>NUCLEOTIDE SEQUENCE</scope>
</reference>